<sequence>MADVQNPYDSDESAVKVTVWLLAGLGALNWGLMELADLNLVTELVGTGAAGAIYIAIGAAGGLSLAGNFGLDVLGGDE</sequence>
<proteinExistence type="predicted"/>
<evidence type="ECO:0000313" key="3">
    <source>
        <dbReference type="Proteomes" id="UP000437065"/>
    </source>
</evidence>
<reference evidence="2 3" key="1">
    <citation type="submission" date="2019-12" db="EMBL/GenBank/DDBJ databases">
        <title>Isolation and characterization of three novel carbon monoxide-oxidizing members of Halobacteria from salione crusts and soils.</title>
        <authorList>
            <person name="Myers M.R."/>
            <person name="King G.M."/>
        </authorList>
    </citation>
    <scope>NUCLEOTIDE SEQUENCE [LARGE SCALE GENOMIC DNA]</scope>
    <source>
        <strain evidence="2 3">WSA2</strain>
    </source>
</reference>
<dbReference type="EMBL" id="WUUS01000001">
    <property type="protein sequence ID" value="MXR39807.1"/>
    <property type="molecule type" value="Genomic_DNA"/>
</dbReference>
<name>A0A6B0SN67_9EURY</name>
<protein>
    <submittedName>
        <fullName evidence="2">DUF378 domain-containing protein</fullName>
    </submittedName>
</protein>
<accession>A0A6B0SN67</accession>
<feature type="transmembrane region" description="Helical" evidence="1">
    <location>
        <begin position="13"/>
        <end position="32"/>
    </location>
</feature>
<dbReference type="Proteomes" id="UP000437065">
    <property type="component" value="Unassembled WGS sequence"/>
</dbReference>
<feature type="transmembrane region" description="Helical" evidence="1">
    <location>
        <begin position="44"/>
        <end position="66"/>
    </location>
</feature>
<keyword evidence="1" id="KW-0472">Membrane</keyword>
<dbReference type="InterPro" id="IPR007211">
    <property type="entry name" value="DUF378"/>
</dbReference>
<keyword evidence="1" id="KW-0812">Transmembrane</keyword>
<dbReference type="RefSeq" id="WP_159662271.1">
    <property type="nucleotide sequence ID" value="NZ_WUUS01000001.1"/>
</dbReference>
<dbReference type="Pfam" id="PF04070">
    <property type="entry name" value="DUF378"/>
    <property type="match status" value="1"/>
</dbReference>
<keyword evidence="3" id="KW-1185">Reference proteome</keyword>
<evidence type="ECO:0000313" key="2">
    <source>
        <dbReference type="EMBL" id="MXR39807.1"/>
    </source>
</evidence>
<gene>
    <name evidence="2" type="ORF">GRX01_00325</name>
</gene>
<keyword evidence="1" id="KW-1133">Transmembrane helix</keyword>
<dbReference type="AlphaFoldDB" id="A0A6B0SN67"/>
<comment type="caution">
    <text evidence="2">The sequence shown here is derived from an EMBL/GenBank/DDBJ whole genome shotgun (WGS) entry which is preliminary data.</text>
</comment>
<evidence type="ECO:0000256" key="1">
    <source>
        <dbReference type="SAM" id="Phobius"/>
    </source>
</evidence>
<organism evidence="2 3">
    <name type="scientific">Halobaculum saliterrae</name>
    <dbReference type="NCBI Taxonomy" id="2073113"/>
    <lineage>
        <taxon>Archaea</taxon>
        <taxon>Methanobacteriati</taxon>
        <taxon>Methanobacteriota</taxon>
        <taxon>Stenosarchaea group</taxon>
        <taxon>Halobacteria</taxon>
        <taxon>Halobacteriales</taxon>
        <taxon>Haloferacaceae</taxon>
        <taxon>Halobaculum</taxon>
    </lineage>
</organism>